<dbReference type="SUPFAM" id="SSF47413">
    <property type="entry name" value="lambda repressor-like DNA-binding domains"/>
    <property type="match status" value="1"/>
</dbReference>
<dbReference type="Proteomes" id="UP000647424">
    <property type="component" value="Unassembled WGS sequence"/>
</dbReference>
<keyword evidence="3" id="KW-1185">Reference proteome</keyword>
<dbReference type="InterPro" id="IPR001387">
    <property type="entry name" value="Cro/C1-type_HTH"/>
</dbReference>
<accession>A0A927FCX4</accession>
<dbReference type="PROSITE" id="PS50943">
    <property type="entry name" value="HTH_CROC1"/>
    <property type="match status" value="1"/>
</dbReference>
<evidence type="ECO:0000259" key="1">
    <source>
        <dbReference type="PROSITE" id="PS50943"/>
    </source>
</evidence>
<comment type="caution">
    <text evidence="2">The sequence shown here is derived from an EMBL/GenBank/DDBJ whole genome shotgun (WGS) entry which is preliminary data.</text>
</comment>
<reference evidence="2" key="1">
    <citation type="submission" date="2020-09" db="EMBL/GenBank/DDBJ databases">
        <title>Genome seq and assembly of Limnohabitants sp.</title>
        <authorList>
            <person name="Chhetri G."/>
        </authorList>
    </citation>
    <scope>NUCLEOTIDE SEQUENCE</scope>
    <source>
        <strain evidence="2">JUR4</strain>
    </source>
</reference>
<organism evidence="2 3">
    <name type="scientific">Limnohabitans radicicola</name>
    <dbReference type="NCBI Taxonomy" id="2771427"/>
    <lineage>
        <taxon>Bacteria</taxon>
        <taxon>Pseudomonadati</taxon>
        <taxon>Pseudomonadota</taxon>
        <taxon>Betaproteobacteria</taxon>
        <taxon>Burkholderiales</taxon>
        <taxon>Comamonadaceae</taxon>
        <taxon>Limnohabitans</taxon>
    </lineage>
</organism>
<dbReference type="Gene3D" id="1.10.260.40">
    <property type="entry name" value="lambda repressor-like DNA-binding domains"/>
    <property type="match status" value="1"/>
</dbReference>
<dbReference type="AlphaFoldDB" id="A0A927FCX4"/>
<dbReference type="GO" id="GO:0003677">
    <property type="term" value="F:DNA binding"/>
    <property type="evidence" value="ECO:0007669"/>
    <property type="project" value="InterPro"/>
</dbReference>
<dbReference type="InterPro" id="IPR010982">
    <property type="entry name" value="Lambda_DNA-bd_dom_sf"/>
</dbReference>
<sequence>MNLTDIGLIVQTRREALGLSQARLARLSGLSRATINQLENGSLVDLGTHRLLGLLHLLGMDLTAQTRTPRTKALALLSQTASVSYKTALMPDALAQALVSGELPDALLPQVSTLLDEAPLPLIVSGLEEVAQRTHTPPKTLWKNLTAWAQALQSPRTAWV</sequence>
<evidence type="ECO:0000313" key="2">
    <source>
        <dbReference type="EMBL" id="MBD8049080.1"/>
    </source>
</evidence>
<dbReference type="Pfam" id="PF01381">
    <property type="entry name" value="HTH_3"/>
    <property type="match status" value="1"/>
</dbReference>
<dbReference type="EMBL" id="JACYFT010000001">
    <property type="protein sequence ID" value="MBD8049080.1"/>
    <property type="molecule type" value="Genomic_DNA"/>
</dbReference>
<name>A0A927FCX4_9BURK</name>
<dbReference type="CDD" id="cd00093">
    <property type="entry name" value="HTH_XRE"/>
    <property type="match status" value="1"/>
</dbReference>
<gene>
    <name evidence="2" type="ORF">IC609_00885</name>
</gene>
<proteinExistence type="predicted"/>
<dbReference type="SMART" id="SM00530">
    <property type="entry name" value="HTH_XRE"/>
    <property type="match status" value="1"/>
</dbReference>
<dbReference type="RefSeq" id="WP_191817580.1">
    <property type="nucleotide sequence ID" value="NZ_JACYFT010000001.1"/>
</dbReference>
<feature type="domain" description="HTH cro/C1-type" evidence="1">
    <location>
        <begin position="10"/>
        <end position="65"/>
    </location>
</feature>
<evidence type="ECO:0000313" key="3">
    <source>
        <dbReference type="Proteomes" id="UP000647424"/>
    </source>
</evidence>
<protein>
    <submittedName>
        <fullName evidence="2">Helix-turn-helix domain-containing protein</fullName>
    </submittedName>
</protein>